<name>A0A917UE99_9ACTN</name>
<evidence type="ECO:0000313" key="3">
    <source>
        <dbReference type="Proteomes" id="UP000642070"/>
    </source>
</evidence>
<dbReference type="PANTHER" id="PTHR46310">
    <property type="entry name" value="AMIDASE 1"/>
    <property type="match status" value="1"/>
</dbReference>
<dbReference type="InterPro" id="IPR036928">
    <property type="entry name" value="AS_sf"/>
</dbReference>
<dbReference type="RefSeq" id="WP_190257013.1">
    <property type="nucleotide sequence ID" value="NZ_BMPI01000086.1"/>
</dbReference>
<reference evidence="2" key="2">
    <citation type="submission" date="2020-09" db="EMBL/GenBank/DDBJ databases">
        <authorList>
            <person name="Sun Q."/>
            <person name="Ohkuma M."/>
        </authorList>
    </citation>
    <scope>NUCLEOTIDE SEQUENCE</scope>
    <source>
        <strain evidence="2">JCM 19831</strain>
    </source>
</reference>
<gene>
    <name evidence="2" type="ORF">GCM10007977_098550</name>
</gene>
<comment type="caution">
    <text evidence="2">The sequence shown here is derived from an EMBL/GenBank/DDBJ whole genome shotgun (WGS) entry which is preliminary data.</text>
</comment>
<reference evidence="2" key="1">
    <citation type="journal article" date="2014" name="Int. J. Syst. Evol. Microbiol.">
        <title>Complete genome sequence of Corynebacterium casei LMG S-19264T (=DSM 44701T), isolated from a smear-ripened cheese.</title>
        <authorList>
            <consortium name="US DOE Joint Genome Institute (JGI-PGF)"/>
            <person name="Walter F."/>
            <person name="Albersmeier A."/>
            <person name="Kalinowski J."/>
            <person name="Ruckert C."/>
        </authorList>
    </citation>
    <scope>NUCLEOTIDE SEQUENCE</scope>
    <source>
        <strain evidence="2">JCM 19831</strain>
    </source>
</reference>
<dbReference type="InterPro" id="IPR023631">
    <property type="entry name" value="Amidase_dom"/>
</dbReference>
<feature type="domain" description="Amidase" evidence="1">
    <location>
        <begin position="156"/>
        <end position="525"/>
    </location>
</feature>
<dbReference type="InterPro" id="IPR024507">
    <property type="entry name" value="AtzH-like"/>
</dbReference>
<keyword evidence="3" id="KW-1185">Reference proteome</keyword>
<evidence type="ECO:0000313" key="2">
    <source>
        <dbReference type="EMBL" id="GGM81459.1"/>
    </source>
</evidence>
<dbReference type="InterPro" id="IPR032710">
    <property type="entry name" value="NTF2-like_dom_sf"/>
</dbReference>
<evidence type="ECO:0000259" key="1">
    <source>
        <dbReference type="Pfam" id="PF01425"/>
    </source>
</evidence>
<dbReference type="SUPFAM" id="SSF75304">
    <property type="entry name" value="Amidase signature (AS) enzymes"/>
    <property type="match status" value="1"/>
</dbReference>
<accession>A0A917UE99</accession>
<dbReference type="Gene3D" id="3.10.450.50">
    <property type="match status" value="1"/>
</dbReference>
<organism evidence="2 3">
    <name type="scientific">Dactylosporangium sucinum</name>
    <dbReference type="NCBI Taxonomy" id="1424081"/>
    <lineage>
        <taxon>Bacteria</taxon>
        <taxon>Bacillati</taxon>
        <taxon>Actinomycetota</taxon>
        <taxon>Actinomycetes</taxon>
        <taxon>Micromonosporales</taxon>
        <taxon>Micromonosporaceae</taxon>
        <taxon>Dactylosporangium</taxon>
    </lineage>
</organism>
<protein>
    <recommendedName>
        <fullName evidence="1">Amidase domain-containing protein</fullName>
    </recommendedName>
</protein>
<proteinExistence type="predicted"/>
<dbReference type="Pfam" id="PF11533">
    <property type="entry name" value="AtzH-like"/>
    <property type="match status" value="1"/>
</dbReference>
<dbReference type="AlphaFoldDB" id="A0A917UE99"/>
<dbReference type="Pfam" id="PF01425">
    <property type="entry name" value="Amidase"/>
    <property type="match status" value="1"/>
</dbReference>
<sequence length="532" mass="55038">MTAGDPDLRSADPSLLRAFMRYERALMANDVSVLDALFADDTGTIRSDGGYTLVGHEQIAEFRAGRQPPPPRRLVRVHVRHLTPDAAVIVAESSRQDGGTGVQTQVWQRRDIPGPGTESAWVVTAAHVSTGPPRAAAAGAAPGVSPGTWRVPPGADAVVAQGAERGPLARARVAVKDLFAVAGHPIGAGNPAWLAAASIEREHADAVHRLLAAGADVAGIAHTDELAFSLAGTNIHYGAPDNPAAPGRVTGGSTSGPAAAVAAGAADIGLGTDTAGSIRVPASYCGLYGLRTTHDAVDRRGLVGLAPSFDTIGLLTREATLLAEAADILLPPAGTHDIDDLVVVPELQALAEPAVRVAVRAALRALALRAGSRLRTAHLDPDRLEAWFAAFRAVQQAEAWRLHGRFVEEHPGALDPAVEARFRQGGRIGAKEESAARVVLRAARNELLALLPAGTALAFPATSSPAPQRDRDPAEVEAVRAATLRLTCLASLTGAPALSLPTPRVGALPVGLCLVAAPGEDRSLLRLITKDG</sequence>
<dbReference type="Gene3D" id="3.90.1300.10">
    <property type="entry name" value="Amidase signature (AS) domain"/>
    <property type="match status" value="1"/>
</dbReference>
<dbReference type="Proteomes" id="UP000642070">
    <property type="component" value="Unassembled WGS sequence"/>
</dbReference>
<dbReference type="EMBL" id="BMPI01000086">
    <property type="protein sequence ID" value="GGM81459.1"/>
    <property type="molecule type" value="Genomic_DNA"/>
</dbReference>
<dbReference type="PANTHER" id="PTHR46310:SF7">
    <property type="entry name" value="AMIDASE 1"/>
    <property type="match status" value="1"/>
</dbReference>
<dbReference type="SUPFAM" id="SSF54427">
    <property type="entry name" value="NTF2-like"/>
    <property type="match status" value="1"/>
</dbReference>